<proteinExistence type="inferred from homology"/>
<evidence type="ECO:0000259" key="2">
    <source>
        <dbReference type="Pfam" id="PF04909"/>
    </source>
</evidence>
<dbReference type="Proteomes" id="UP001409585">
    <property type="component" value="Unassembled WGS sequence"/>
</dbReference>
<evidence type="ECO:0000256" key="1">
    <source>
        <dbReference type="ARBA" id="ARBA00038310"/>
    </source>
</evidence>
<keyword evidence="4" id="KW-1185">Reference proteome</keyword>
<organism evidence="3 4">
    <name type="scientific">Halioxenophilus aromaticivorans</name>
    <dbReference type="NCBI Taxonomy" id="1306992"/>
    <lineage>
        <taxon>Bacteria</taxon>
        <taxon>Pseudomonadati</taxon>
        <taxon>Pseudomonadota</taxon>
        <taxon>Gammaproteobacteria</taxon>
        <taxon>Alteromonadales</taxon>
        <taxon>Alteromonadaceae</taxon>
        <taxon>Halioxenophilus</taxon>
    </lineage>
</organism>
<dbReference type="InterPro" id="IPR006680">
    <property type="entry name" value="Amidohydro-rel"/>
</dbReference>
<dbReference type="InterPro" id="IPR032466">
    <property type="entry name" value="Metal_Hydrolase"/>
</dbReference>
<gene>
    <name evidence="3" type="ORF">GCM10025791_30550</name>
</gene>
<dbReference type="RefSeq" id="WP_345424095.1">
    <property type="nucleotide sequence ID" value="NZ_AP031496.1"/>
</dbReference>
<dbReference type="PANTHER" id="PTHR43569:SF1">
    <property type="entry name" value="BLL3371 PROTEIN"/>
    <property type="match status" value="1"/>
</dbReference>
<dbReference type="EMBL" id="BAABLX010000027">
    <property type="protein sequence ID" value="GAA4948415.1"/>
    <property type="molecule type" value="Genomic_DNA"/>
</dbReference>
<dbReference type="Gene3D" id="3.20.20.140">
    <property type="entry name" value="Metal-dependent hydrolases"/>
    <property type="match status" value="1"/>
</dbReference>
<feature type="domain" description="Amidohydrolase-related" evidence="2">
    <location>
        <begin position="27"/>
        <end position="340"/>
    </location>
</feature>
<sequence length="340" mass="38291">MQDKSPKHEITTPNYDDYVIDPYQAIIDPHIHLWNFGSSASMPPFLLEECANTISKSGHNITKTVFVECNTMYRHKGPEHFKSVGETEFAVGMAAMSESGLYGNCQIAAGIVANVDLQLGEKTDEVIAAHSSASNGRLRGIRCQTAYAKEGLFQKSAAPELANRMLTTNYAKGVKKVHAHGLSLDVWCVYSQLNDLIEVADRCPNGLIILNHLGSPFNFEQQTKREEVLNIWRHGIEKLAQRPNIFVKLGGIGMNVGKQFKRGEGTIKTEELAANWRLFIEHCIDKFGPERCMFESNFPVDRGTCSYRTLWNTFKLISINYSKKEKSALFYETARRAYKL</sequence>
<comment type="caution">
    <text evidence="3">The sequence shown here is derived from an EMBL/GenBank/DDBJ whole genome shotgun (WGS) entry which is preliminary data.</text>
</comment>
<dbReference type="Pfam" id="PF04909">
    <property type="entry name" value="Amidohydro_2"/>
    <property type="match status" value="1"/>
</dbReference>
<evidence type="ECO:0000313" key="3">
    <source>
        <dbReference type="EMBL" id="GAA4948415.1"/>
    </source>
</evidence>
<dbReference type="InterPro" id="IPR052350">
    <property type="entry name" value="Metallo-dep_Lactonases"/>
</dbReference>
<evidence type="ECO:0000313" key="4">
    <source>
        <dbReference type="Proteomes" id="UP001409585"/>
    </source>
</evidence>
<name>A0AAV3U5E7_9ALTE</name>
<reference evidence="4" key="1">
    <citation type="journal article" date="2019" name="Int. J. Syst. Evol. Microbiol.">
        <title>The Global Catalogue of Microorganisms (GCM) 10K type strain sequencing project: providing services to taxonomists for standard genome sequencing and annotation.</title>
        <authorList>
            <consortium name="The Broad Institute Genomics Platform"/>
            <consortium name="The Broad Institute Genome Sequencing Center for Infectious Disease"/>
            <person name="Wu L."/>
            <person name="Ma J."/>
        </authorList>
    </citation>
    <scope>NUCLEOTIDE SEQUENCE [LARGE SCALE GENOMIC DNA]</scope>
    <source>
        <strain evidence="4">JCM 19134</strain>
    </source>
</reference>
<accession>A0AAV3U5E7</accession>
<protein>
    <submittedName>
        <fullName evidence="3">Amidohydrolase family protein</fullName>
    </submittedName>
</protein>
<dbReference type="PANTHER" id="PTHR43569">
    <property type="entry name" value="AMIDOHYDROLASE"/>
    <property type="match status" value="1"/>
</dbReference>
<comment type="similarity">
    <text evidence="1">Belongs to the metallo-dependent hydrolases superfamily.</text>
</comment>
<dbReference type="GO" id="GO:0016787">
    <property type="term" value="F:hydrolase activity"/>
    <property type="evidence" value="ECO:0007669"/>
    <property type="project" value="InterPro"/>
</dbReference>
<dbReference type="AlphaFoldDB" id="A0AAV3U5E7"/>
<dbReference type="SUPFAM" id="SSF51556">
    <property type="entry name" value="Metallo-dependent hydrolases"/>
    <property type="match status" value="1"/>
</dbReference>